<evidence type="ECO:0000256" key="6">
    <source>
        <dbReference type="ARBA" id="ARBA00023157"/>
    </source>
</evidence>
<comment type="subcellular location">
    <subcellularLocation>
        <location evidence="1">Membrane</location>
        <topology evidence="1">Multi-pass membrane protein</topology>
    </subcellularLocation>
</comment>
<name>A0A8T0ACV6_SILME</name>
<dbReference type="GO" id="GO:0007166">
    <property type="term" value="P:cell surface receptor signaling pathway"/>
    <property type="evidence" value="ECO:0007669"/>
    <property type="project" value="InterPro"/>
</dbReference>
<dbReference type="EMBL" id="JABFDY010000023">
    <property type="protein sequence ID" value="KAF7690064.1"/>
    <property type="molecule type" value="Genomic_DNA"/>
</dbReference>
<evidence type="ECO:0000256" key="5">
    <source>
        <dbReference type="ARBA" id="ARBA00023136"/>
    </source>
</evidence>
<dbReference type="Pfam" id="PF00002">
    <property type="entry name" value="7tm_2"/>
    <property type="match status" value="1"/>
</dbReference>
<evidence type="ECO:0000259" key="10">
    <source>
        <dbReference type="PROSITE" id="PS50221"/>
    </source>
</evidence>
<feature type="domain" description="Ig-like" evidence="12">
    <location>
        <begin position="275"/>
        <end position="337"/>
    </location>
</feature>
<feature type="chain" id="PRO_5035782282" description="Adhesion G protein-coupled receptor F5-like" evidence="9">
    <location>
        <begin position="23"/>
        <end position="1084"/>
    </location>
</feature>
<dbReference type="PROSITE" id="PS50835">
    <property type="entry name" value="IG_LIKE"/>
    <property type="match status" value="1"/>
</dbReference>
<dbReference type="InterPro" id="IPR013783">
    <property type="entry name" value="Ig-like_fold"/>
</dbReference>
<evidence type="ECO:0000256" key="2">
    <source>
        <dbReference type="ARBA" id="ARBA00007343"/>
    </source>
</evidence>
<keyword evidence="6" id="KW-1015">Disulfide bond</keyword>
<evidence type="ECO:0000256" key="7">
    <source>
        <dbReference type="ARBA" id="ARBA00023180"/>
    </source>
</evidence>
<dbReference type="SMART" id="SM00303">
    <property type="entry name" value="GPS"/>
    <property type="match status" value="1"/>
</dbReference>
<dbReference type="Gene3D" id="1.20.1070.10">
    <property type="entry name" value="Rhodopsin 7-helix transmembrane proteins"/>
    <property type="match status" value="1"/>
</dbReference>
<dbReference type="Proteomes" id="UP000606274">
    <property type="component" value="Unassembled WGS sequence"/>
</dbReference>
<proteinExistence type="inferred from homology"/>
<dbReference type="InterPro" id="IPR057400">
    <property type="entry name" value="ADGRF3/5_N"/>
</dbReference>
<protein>
    <recommendedName>
        <fullName evidence="15">Adhesion G protein-coupled receptor F5-like</fullName>
    </recommendedName>
</protein>
<keyword evidence="5 8" id="KW-0472">Membrane</keyword>
<evidence type="ECO:0000256" key="4">
    <source>
        <dbReference type="ARBA" id="ARBA00022989"/>
    </source>
</evidence>
<dbReference type="InterPro" id="IPR051587">
    <property type="entry name" value="Adhesion_GPCR"/>
</dbReference>
<dbReference type="InterPro" id="IPR057244">
    <property type="entry name" value="GAIN_B"/>
</dbReference>
<dbReference type="PANTHER" id="PTHR45813:SF4">
    <property type="entry name" value="ADHESION G PROTEIN-COUPLED RECEPTOR F5"/>
    <property type="match status" value="1"/>
</dbReference>
<dbReference type="Pfam" id="PF25387">
    <property type="entry name" value="ADGRF3_N"/>
    <property type="match status" value="1"/>
</dbReference>
<feature type="transmembrane region" description="Helical" evidence="8">
    <location>
        <begin position="777"/>
        <end position="799"/>
    </location>
</feature>
<accession>A0A8T0ACV6</accession>
<feature type="signal peptide" evidence="9">
    <location>
        <begin position="1"/>
        <end position="22"/>
    </location>
</feature>
<dbReference type="PROSITE" id="PS50261">
    <property type="entry name" value="G_PROTEIN_RECEP_F2_4"/>
    <property type="match status" value="1"/>
</dbReference>
<sequence length="1084" mass="118972">MTSNRLVTFAAFLLMTTCVVETQGFLETSIYTSELKSKDGHPNQLRQKRQSSTYALEYIVVVEINVSEVILIQQLKSSVAVQLNNSTRISTVEITTVCQLNNSGFQCMCEDQYFWPCDKCMQYGQCNNNNNNTASSCNCINGVPNDGQFCQPLNNIANGSTCTTPPAPIEFQQSMSLTLDEKFDVALTNPNSATYSKYNTTLVKAIDFSYRNMTGYKPGSAGSVIVDFTINTTVKEPDFKAANSELSQILTLNGFKVAENAFAYSEEYDLLNSSGQIYPLQDLQLICALPIDVMGNIQWQVNGVDPFLNPVKYRLLNNNRTLIVNSVSAEDTGTYECIRTGNSLSHIQWQRLVIPPYPNIQVDPDKVFKCGNLSIPLQCCAQNSYTIEWTKDSMTSLTPPGPGSGCIMYSYTVWKQDCEAADIAVSFTCRLSDTSLSVFNYSSKSISIGLTKKAFDCEDSSFGVGSVNQTTFRQCNGNETGIQWAVCNNAGKWSIISDNCTLRVIQNLADQAKYLLPEQVPTFIANLSNAATINSEDIATVPVNLLKVVDVLSTLATISNTQSFTVNKTVMVNFLNTVDVITSEKAQATWTSLNNDKATGNASSVLLQSIEIIGSSFSDNNFSITTSNIQLVRNFNNLIQGILGTNASTQIVIPETSTPFPVTVIIFSAFDSVLPVRNATFSDSNETSTKINGDVVMIKGDSLISNISLGYSVINQSLGNPQCVFWNFSLLDGLGAWDSTGCELKPGGDQTKRLTCQCNHTTSFSILMSPFSLENDALAYITYIGVGVSIGSLVLCLLFESLIWKFVSKTDTSYMRHISIVNMALSLLVADICFIIGAAIGIPGQKTPVGPCSTVTFFIHFFYLALFFWMLLSALLLLYRTVVIFSRMSRAMMMTIAFTVGYGAPLIIAVITVAVTAGNGGYIQEENTCWLNWYKTKAILAFVIPALLIVLINLLVLIVIIYKIVRSGFLASIQRDDKRALVMIARCVGILTPLFGLTWGFGIGTMVSSAYGIHVVFAVLNSLQGFFILVFGTLLDYKSVLDGSSNRRGFYHFFPRRYGYNISTAAFTSDAPSSSTETFRFTDK</sequence>
<feature type="domain" description="GAIN-B" evidence="10">
    <location>
        <begin position="620"/>
        <end position="774"/>
    </location>
</feature>
<feature type="transmembrane region" description="Helical" evidence="8">
    <location>
        <begin position="820"/>
        <end position="842"/>
    </location>
</feature>
<evidence type="ECO:0008006" key="15">
    <source>
        <dbReference type="Google" id="ProtNLM"/>
    </source>
</evidence>
<feature type="transmembrane region" description="Helical" evidence="8">
    <location>
        <begin position="938"/>
        <end position="962"/>
    </location>
</feature>
<dbReference type="InterPro" id="IPR007110">
    <property type="entry name" value="Ig-like_dom"/>
</dbReference>
<keyword evidence="7" id="KW-0325">Glycoprotein</keyword>
<dbReference type="InterPro" id="IPR000203">
    <property type="entry name" value="GPS"/>
</dbReference>
<feature type="transmembrane region" description="Helical" evidence="8">
    <location>
        <begin position="891"/>
        <end position="918"/>
    </location>
</feature>
<evidence type="ECO:0000256" key="1">
    <source>
        <dbReference type="ARBA" id="ARBA00004141"/>
    </source>
</evidence>
<dbReference type="Gene3D" id="2.60.40.10">
    <property type="entry name" value="Immunoglobulins"/>
    <property type="match status" value="1"/>
</dbReference>
<dbReference type="PANTHER" id="PTHR45813">
    <property type="entry name" value="IG-LIKE DOMAIN-CONTAINING PROTEIN"/>
    <property type="match status" value="1"/>
</dbReference>
<evidence type="ECO:0000256" key="3">
    <source>
        <dbReference type="ARBA" id="ARBA00022692"/>
    </source>
</evidence>
<evidence type="ECO:0000256" key="8">
    <source>
        <dbReference type="SAM" id="Phobius"/>
    </source>
</evidence>
<dbReference type="GO" id="GO:0007189">
    <property type="term" value="P:adenylate cyclase-activating G protein-coupled receptor signaling pathway"/>
    <property type="evidence" value="ECO:0007669"/>
    <property type="project" value="TreeGrafter"/>
</dbReference>
<dbReference type="Gene3D" id="2.60.220.50">
    <property type="match status" value="1"/>
</dbReference>
<evidence type="ECO:0000256" key="9">
    <source>
        <dbReference type="SAM" id="SignalP"/>
    </source>
</evidence>
<evidence type="ECO:0000259" key="12">
    <source>
        <dbReference type="PROSITE" id="PS50835"/>
    </source>
</evidence>
<dbReference type="AlphaFoldDB" id="A0A8T0ACV6"/>
<feature type="domain" description="G-protein coupled receptors family 2 profile 2" evidence="11">
    <location>
        <begin position="778"/>
        <end position="1036"/>
    </location>
</feature>
<dbReference type="InterPro" id="IPR036179">
    <property type="entry name" value="Ig-like_dom_sf"/>
</dbReference>
<feature type="transmembrane region" description="Helical" evidence="8">
    <location>
        <begin position="983"/>
        <end position="1007"/>
    </location>
</feature>
<comment type="similarity">
    <text evidence="2">Belongs to the G-protein coupled receptor 2 family. Adhesion G-protein coupled receptor (ADGR) subfamily.</text>
</comment>
<evidence type="ECO:0000313" key="13">
    <source>
        <dbReference type="EMBL" id="KAF7690064.1"/>
    </source>
</evidence>
<dbReference type="InterPro" id="IPR017981">
    <property type="entry name" value="GPCR_2-like_7TM"/>
</dbReference>
<feature type="transmembrane region" description="Helical" evidence="8">
    <location>
        <begin position="857"/>
        <end position="879"/>
    </location>
</feature>
<dbReference type="FunFam" id="1.20.1070.10:FF:000058">
    <property type="entry name" value="Adhesion G protein-coupled receptor F5"/>
    <property type="match status" value="1"/>
</dbReference>
<dbReference type="GO" id="GO:0004930">
    <property type="term" value="F:G protein-coupled receptor activity"/>
    <property type="evidence" value="ECO:0007669"/>
    <property type="project" value="InterPro"/>
</dbReference>
<dbReference type="PROSITE" id="PS50221">
    <property type="entry name" value="GAIN_B"/>
    <property type="match status" value="1"/>
</dbReference>
<keyword evidence="3 8" id="KW-0812">Transmembrane</keyword>
<keyword evidence="9" id="KW-0732">Signal</keyword>
<dbReference type="PRINTS" id="PR00249">
    <property type="entry name" value="GPCRSECRETIN"/>
</dbReference>
<keyword evidence="14" id="KW-1185">Reference proteome</keyword>
<evidence type="ECO:0000259" key="11">
    <source>
        <dbReference type="PROSITE" id="PS50261"/>
    </source>
</evidence>
<dbReference type="InterPro" id="IPR046338">
    <property type="entry name" value="GAIN_dom_sf"/>
</dbReference>
<reference evidence="13" key="1">
    <citation type="submission" date="2020-08" db="EMBL/GenBank/DDBJ databases">
        <title>Chromosome-level assembly of Southern catfish (Silurus meridionalis) provides insights into visual adaptation to the nocturnal and benthic lifestyles.</title>
        <authorList>
            <person name="Zhang Y."/>
            <person name="Wang D."/>
            <person name="Peng Z."/>
        </authorList>
    </citation>
    <scope>NUCLEOTIDE SEQUENCE</scope>
    <source>
        <strain evidence="13">SWU-2019-XX</strain>
        <tissue evidence="13">Muscle</tissue>
    </source>
</reference>
<evidence type="ECO:0000313" key="14">
    <source>
        <dbReference type="Proteomes" id="UP000606274"/>
    </source>
</evidence>
<dbReference type="Pfam" id="PF01825">
    <property type="entry name" value="GPS"/>
    <property type="match status" value="1"/>
</dbReference>
<dbReference type="InterPro" id="IPR000832">
    <property type="entry name" value="GPCR_2_secretin-like"/>
</dbReference>
<gene>
    <name evidence="13" type="ORF">HF521_011868</name>
</gene>
<organism evidence="13 14">
    <name type="scientific">Silurus meridionalis</name>
    <name type="common">Southern catfish</name>
    <name type="synonym">Silurus soldatovi meridionalis</name>
    <dbReference type="NCBI Taxonomy" id="175797"/>
    <lineage>
        <taxon>Eukaryota</taxon>
        <taxon>Metazoa</taxon>
        <taxon>Chordata</taxon>
        <taxon>Craniata</taxon>
        <taxon>Vertebrata</taxon>
        <taxon>Euteleostomi</taxon>
        <taxon>Actinopterygii</taxon>
        <taxon>Neopterygii</taxon>
        <taxon>Teleostei</taxon>
        <taxon>Ostariophysi</taxon>
        <taxon>Siluriformes</taxon>
        <taxon>Siluridae</taxon>
        <taxon>Silurus</taxon>
    </lineage>
</organism>
<feature type="transmembrane region" description="Helical" evidence="8">
    <location>
        <begin position="1013"/>
        <end position="1037"/>
    </location>
</feature>
<dbReference type="SUPFAM" id="SSF48726">
    <property type="entry name" value="Immunoglobulin"/>
    <property type="match status" value="1"/>
</dbReference>
<dbReference type="GO" id="GO:0016020">
    <property type="term" value="C:membrane"/>
    <property type="evidence" value="ECO:0007669"/>
    <property type="project" value="UniProtKB-SubCell"/>
</dbReference>
<comment type="caution">
    <text evidence="13">The sequence shown here is derived from an EMBL/GenBank/DDBJ whole genome shotgun (WGS) entry which is preliminary data.</text>
</comment>
<keyword evidence="4 8" id="KW-1133">Transmembrane helix</keyword>